<comment type="similarity">
    <text evidence="1">Belongs to the LysR transcriptional regulatory family.</text>
</comment>
<keyword evidence="7" id="KW-1185">Reference proteome</keyword>
<dbReference type="GO" id="GO:0010628">
    <property type="term" value="P:positive regulation of gene expression"/>
    <property type="evidence" value="ECO:0007669"/>
    <property type="project" value="TreeGrafter"/>
</dbReference>
<evidence type="ECO:0000313" key="7">
    <source>
        <dbReference type="Proteomes" id="UP000031521"/>
    </source>
</evidence>
<dbReference type="InterPro" id="IPR000847">
    <property type="entry name" value="LysR_HTH_N"/>
</dbReference>
<dbReference type="OrthoDB" id="7260751at2"/>
<dbReference type="InterPro" id="IPR005119">
    <property type="entry name" value="LysR_subst-bd"/>
</dbReference>
<reference evidence="6 7" key="1">
    <citation type="journal article" date="2014" name="Int. J. Syst. Evol. Microbiol.">
        <title>Celeribacter indicus sp. nov., a polycyclic aromatic hydrocarbon-degrading bacterium from deep-sea sediment and reclassification of Huaishuia halophila as Celeribacter halophilus comb. nov.</title>
        <authorList>
            <person name="Lai Q."/>
            <person name="Cao J."/>
            <person name="Yuan J."/>
            <person name="Li F."/>
            <person name="Shao Z."/>
        </authorList>
    </citation>
    <scope>NUCLEOTIDE SEQUENCE [LARGE SCALE GENOMIC DNA]</scope>
    <source>
        <strain evidence="6">P73</strain>
    </source>
</reference>
<dbReference type="PROSITE" id="PS50931">
    <property type="entry name" value="HTH_LYSR"/>
    <property type="match status" value="1"/>
</dbReference>
<feature type="domain" description="HTH lysR-type" evidence="5">
    <location>
        <begin position="2"/>
        <end position="59"/>
    </location>
</feature>
<keyword evidence="2" id="KW-0805">Transcription regulation</keyword>
<dbReference type="InterPro" id="IPR036390">
    <property type="entry name" value="WH_DNA-bd_sf"/>
</dbReference>
<dbReference type="GO" id="GO:0043565">
    <property type="term" value="F:sequence-specific DNA binding"/>
    <property type="evidence" value="ECO:0007669"/>
    <property type="project" value="TreeGrafter"/>
</dbReference>
<dbReference type="EMBL" id="CP004393">
    <property type="protein sequence ID" value="AJE47532.1"/>
    <property type="molecule type" value="Genomic_DNA"/>
</dbReference>
<dbReference type="AlphaFoldDB" id="A0A0B5E596"/>
<evidence type="ECO:0000256" key="1">
    <source>
        <dbReference type="ARBA" id="ARBA00009437"/>
    </source>
</evidence>
<dbReference type="RefSeq" id="WP_052453284.1">
    <property type="nucleotide sequence ID" value="NZ_CP004393.1"/>
</dbReference>
<evidence type="ECO:0000256" key="4">
    <source>
        <dbReference type="ARBA" id="ARBA00023163"/>
    </source>
</evidence>
<dbReference type="SUPFAM" id="SSF46785">
    <property type="entry name" value="Winged helix' DNA-binding domain"/>
    <property type="match status" value="1"/>
</dbReference>
<dbReference type="PANTHER" id="PTHR30427:SF1">
    <property type="entry name" value="TRANSCRIPTIONAL ACTIVATOR PROTEIN LYSR"/>
    <property type="match status" value="1"/>
</dbReference>
<dbReference type="Pfam" id="PF03466">
    <property type="entry name" value="LysR_substrate"/>
    <property type="match status" value="1"/>
</dbReference>
<dbReference type="HOGENOM" id="CLU_039613_6_3_5"/>
<protein>
    <submittedName>
        <fullName evidence="6">LysR family transcriptional regulator</fullName>
    </submittedName>
</protein>
<dbReference type="Gene3D" id="1.10.10.10">
    <property type="entry name" value="Winged helix-like DNA-binding domain superfamily/Winged helix DNA-binding domain"/>
    <property type="match status" value="1"/>
</dbReference>
<dbReference type="KEGG" id="cid:P73_2817"/>
<sequence>MINHRQIEAFNALMVMGSTVKAGELLGISQPAVSRLIKQLEIETQLKLFDRESGRMRPTREGLAFHREVDRAFLSLRRLEFVAHEIRTYDQGQIRIGALPALGFSFIPQVVHKYSQENPKVLIKIETTSSAIIRDVVAGGQFDLGFVADEVDISGVLSERFAAPPVVCIMPLGHPLSRKSVIRPEDLEGEPFVSLSHVDRTRQRIDALFEKAGILPNVVVETHFALSICQLVASGLGVGLINPYSLGGIAPGQLVARPFVPRLSFQTLMIYPPDRRMSSAVQAFRNIAHREIVQSLEQIFATYDVTPDAESRKAIGRIAPPGPWIRNPRV</sequence>
<organism evidence="6 7">
    <name type="scientific">Celeribacter indicus</name>
    <dbReference type="NCBI Taxonomy" id="1208324"/>
    <lineage>
        <taxon>Bacteria</taxon>
        <taxon>Pseudomonadati</taxon>
        <taxon>Pseudomonadota</taxon>
        <taxon>Alphaproteobacteria</taxon>
        <taxon>Rhodobacterales</taxon>
        <taxon>Roseobacteraceae</taxon>
        <taxon>Celeribacter</taxon>
    </lineage>
</organism>
<name>A0A0B5E596_9RHOB</name>
<evidence type="ECO:0000259" key="5">
    <source>
        <dbReference type="PROSITE" id="PS50931"/>
    </source>
</evidence>
<dbReference type="STRING" id="1208324.P73_2817"/>
<evidence type="ECO:0000313" key="6">
    <source>
        <dbReference type="EMBL" id="AJE47532.1"/>
    </source>
</evidence>
<dbReference type="Pfam" id="PF00126">
    <property type="entry name" value="HTH_1"/>
    <property type="match status" value="1"/>
</dbReference>
<dbReference type="SUPFAM" id="SSF53850">
    <property type="entry name" value="Periplasmic binding protein-like II"/>
    <property type="match status" value="1"/>
</dbReference>
<dbReference type="InterPro" id="IPR036388">
    <property type="entry name" value="WH-like_DNA-bd_sf"/>
</dbReference>
<dbReference type="PANTHER" id="PTHR30427">
    <property type="entry name" value="TRANSCRIPTIONAL ACTIVATOR PROTEIN LYSR"/>
    <property type="match status" value="1"/>
</dbReference>
<dbReference type="Proteomes" id="UP000031521">
    <property type="component" value="Chromosome"/>
</dbReference>
<dbReference type="InterPro" id="IPR037424">
    <property type="entry name" value="NocR_PBP2"/>
</dbReference>
<evidence type="ECO:0000256" key="3">
    <source>
        <dbReference type="ARBA" id="ARBA00023125"/>
    </source>
</evidence>
<keyword evidence="3" id="KW-0238">DNA-binding</keyword>
<accession>A0A0B5E596</accession>
<dbReference type="CDD" id="cd08415">
    <property type="entry name" value="PBP2_LysR_opines_like"/>
    <property type="match status" value="1"/>
</dbReference>
<proteinExistence type="inferred from homology"/>
<gene>
    <name evidence="6" type="ORF">P73_2817</name>
</gene>
<dbReference type="Gene3D" id="3.40.190.290">
    <property type="match status" value="1"/>
</dbReference>
<evidence type="ECO:0000256" key="2">
    <source>
        <dbReference type="ARBA" id="ARBA00023015"/>
    </source>
</evidence>
<dbReference type="GO" id="GO:0003700">
    <property type="term" value="F:DNA-binding transcription factor activity"/>
    <property type="evidence" value="ECO:0007669"/>
    <property type="project" value="InterPro"/>
</dbReference>
<keyword evidence="4" id="KW-0804">Transcription</keyword>